<organism evidence="3 4">
    <name type="scientific">Candidatus Scatousia excrementipullorum</name>
    <dbReference type="NCBI Taxonomy" id="2840936"/>
    <lineage>
        <taxon>Bacteria</taxon>
        <taxon>Candidatus Scatousia</taxon>
    </lineage>
</organism>
<dbReference type="Proteomes" id="UP000823632">
    <property type="component" value="Unassembled WGS sequence"/>
</dbReference>
<evidence type="ECO:0000313" key="4">
    <source>
        <dbReference type="Proteomes" id="UP000823632"/>
    </source>
</evidence>
<feature type="compositionally biased region" description="Basic and acidic residues" evidence="1">
    <location>
        <begin position="356"/>
        <end position="368"/>
    </location>
</feature>
<dbReference type="AlphaFoldDB" id="A0A9D9DRB8"/>
<accession>A0A9D9DRB8</accession>
<evidence type="ECO:0000256" key="1">
    <source>
        <dbReference type="SAM" id="MobiDB-lite"/>
    </source>
</evidence>
<feature type="compositionally biased region" description="Low complexity" evidence="1">
    <location>
        <begin position="444"/>
        <end position="457"/>
    </location>
</feature>
<reference evidence="3" key="1">
    <citation type="submission" date="2020-10" db="EMBL/GenBank/DDBJ databases">
        <authorList>
            <person name="Gilroy R."/>
        </authorList>
    </citation>
    <scope>NUCLEOTIDE SEQUENCE</scope>
    <source>
        <strain evidence="3">10192</strain>
    </source>
</reference>
<dbReference type="EMBL" id="JADIND010000189">
    <property type="protein sequence ID" value="MBO8431383.1"/>
    <property type="molecule type" value="Genomic_DNA"/>
</dbReference>
<feature type="chain" id="PRO_5039150600" evidence="2">
    <location>
        <begin position="20"/>
        <end position="457"/>
    </location>
</feature>
<evidence type="ECO:0000313" key="3">
    <source>
        <dbReference type="EMBL" id="MBO8431383.1"/>
    </source>
</evidence>
<feature type="compositionally biased region" description="Basic and acidic residues" evidence="1">
    <location>
        <begin position="377"/>
        <end position="395"/>
    </location>
</feature>
<feature type="region of interest" description="Disordered" evidence="1">
    <location>
        <begin position="356"/>
        <end position="409"/>
    </location>
</feature>
<protein>
    <submittedName>
        <fullName evidence="3">Uncharacterized protein</fullName>
    </submittedName>
</protein>
<comment type="caution">
    <text evidence="3">The sequence shown here is derived from an EMBL/GenBank/DDBJ whole genome shotgun (WGS) entry which is preliminary data.</text>
</comment>
<sequence>MKKLAVLFCLFASCCAAYSFDFFKKDYREENSDYIYGVHKQDEKDRYKKEKMDVDPSGFMTVEEYEMLSAPVDKTQIDTEIPKIKTPSDMKYVPQPSYKIVRYNNPPGSPEISLRGNFHKNRMQNAQGITSPDYSIMVYPAIYYYPGSAGVATDLFVIPLKEGATPLQKIQKAHVMHRNPEPILSTDTSIKDKYIFRTLTPIDFSYDGTKLLVKEKVGSSLDGIWETNAIVYDFETKTSYKLFELRDAIIYYWKVYKNLDLGDKRWDIYPLGFDLMSPYRVVAAAYAYTGDKPVYLGTWSIDSKGTQTRLVSFSEKDVRVSMNGYKIIKDGSITPAILEAEERQLKAAEKALKEKEKAEKRAEMDEIKARHKTNAKQLKEQHEAESTEFRYRGKVEGSTTQNDIIEQYNEEKVLRDLKEEQKNDTKLLKELEKEERQLQKEVRSNTNINESSSNTRP</sequence>
<name>A0A9D9DRB8_9BACT</name>
<reference evidence="3" key="2">
    <citation type="journal article" date="2021" name="PeerJ">
        <title>Extensive microbial diversity within the chicken gut microbiome revealed by metagenomics and culture.</title>
        <authorList>
            <person name="Gilroy R."/>
            <person name="Ravi A."/>
            <person name="Getino M."/>
            <person name="Pursley I."/>
            <person name="Horton D.L."/>
            <person name="Alikhan N.F."/>
            <person name="Baker D."/>
            <person name="Gharbi K."/>
            <person name="Hall N."/>
            <person name="Watson M."/>
            <person name="Adriaenssens E.M."/>
            <person name="Foster-Nyarko E."/>
            <person name="Jarju S."/>
            <person name="Secka A."/>
            <person name="Antonio M."/>
            <person name="Oren A."/>
            <person name="Chaudhuri R.R."/>
            <person name="La Ragione R."/>
            <person name="Hildebrand F."/>
            <person name="Pallen M.J."/>
        </authorList>
    </citation>
    <scope>NUCLEOTIDE SEQUENCE</scope>
    <source>
        <strain evidence="3">10192</strain>
    </source>
</reference>
<keyword evidence="2" id="KW-0732">Signal</keyword>
<evidence type="ECO:0000256" key="2">
    <source>
        <dbReference type="SAM" id="SignalP"/>
    </source>
</evidence>
<feature type="region of interest" description="Disordered" evidence="1">
    <location>
        <begin position="436"/>
        <end position="457"/>
    </location>
</feature>
<feature type="signal peptide" evidence="2">
    <location>
        <begin position="1"/>
        <end position="19"/>
    </location>
</feature>
<proteinExistence type="predicted"/>
<gene>
    <name evidence="3" type="ORF">IAC76_08360</name>
</gene>